<name>A0ACC2KCZ6_PERAE</name>
<reference evidence="1 2" key="1">
    <citation type="journal article" date="2022" name="Hortic Res">
        <title>A haplotype resolved chromosomal level avocado genome allows analysis of novel avocado genes.</title>
        <authorList>
            <person name="Nath O."/>
            <person name="Fletcher S.J."/>
            <person name="Hayward A."/>
            <person name="Shaw L.M."/>
            <person name="Masouleh A.K."/>
            <person name="Furtado A."/>
            <person name="Henry R.J."/>
            <person name="Mitter N."/>
        </authorList>
    </citation>
    <scope>NUCLEOTIDE SEQUENCE [LARGE SCALE GENOMIC DNA]</scope>
    <source>
        <strain evidence="2">cv. Hass</strain>
    </source>
</reference>
<sequence length="334" mass="37909">MAIMLDNCILSLDTHKPVPAPFLTKTYQLVDDPSTDHIVSWGEDDTTFVVWRPPEFSRDLLPNYFKHNNFSSFVRQLNTYGFRKIVPDRWEFANEFFRKGAKHLLCEIHRRKSPLPQVSMSHSHQHHHHPCIDASGVACFFTFTGGAKISTPSSDDHANWCESSPILAGEGSVTALNEENVRLRRRNSILLLELAHMKKLYNDIIYLVQNHVRPVPPSTAYPSSLIISNPGNVTSTVQKPLQRLLGFHQSLPKYDQVKNTLNSTITSSISATVVEEPHSSSCNQTMLFGIPLQSKKRLHPEPLSPSRDVETQRRRFLMRKEDMGLNLMPSSPCS</sequence>
<dbReference type="Proteomes" id="UP001234297">
    <property type="component" value="Chromosome 4"/>
</dbReference>
<proteinExistence type="predicted"/>
<dbReference type="EMBL" id="CM056812">
    <property type="protein sequence ID" value="KAJ8618961.1"/>
    <property type="molecule type" value="Genomic_DNA"/>
</dbReference>
<organism evidence="1 2">
    <name type="scientific">Persea americana</name>
    <name type="common">Avocado</name>
    <dbReference type="NCBI Taxonomy" id="3435"/>
    <lineage>
        <taxon>Eukaryota</taxon>
        <taxon>Viridiplantae</taxon>
        <taxon>Streptophyta</taxon>
        <taxon>Embryophyta</taxon>
        <taxon>Tracheophyta</taxon>
        <taxon>Spermatophyta</taxon>
        <taxon>Magnoliopsida</taxon>
        <taxon>Magnoliidae</taxon>
        <taxon>Laurales</taxon>
        <taxon>Lauraceae</taxon>
        <taxon>Persea</taxon>
    </lineage>
</organism>
<evidence type="ECO:0000313" key="1">
    <source>
        <dbReference type="EMBL" id="KAJ8618961.1"/>
    </source>
</evidence>
<protein>
    <submittedName>
        <fullName evidence="1">Uncharacterized protein</fullName>
    </submittedName>
</protein>
<evidence type="ECO:0000313" key="2">
    <source>
        <dbReference type="Proteomes" id="UP001234297"/>
    </source>
</evidence>
<comment type="caution">
    <text evidence="1">The sequence shown here is derived from an EMBL/GenBank/DDBJ whole genome shotgun (WGS) entry which is preliminary data.</text>
</comment>
<accession>A0ACC2KCZ6</accession>
<gene>
    <name evidence="1" type="ORF">MRB53_015147</name>
</gene>
<keyword evidence="2" id="KW-1185">Reference proteome</keyword>